<feature type="chain" id="PRO_5022919022" evidence="1">
    <location>
        <begin position="22"/>
        <end position="128"/>
    </location>
</feature>
<organism evidence="2 3">
    <name type="scientific">Striga asiatica</name>
    <name type="common">Asiatic witchweed</name>
    <name type="synonym">Buchnera asiatica</name>
    <dbReference type="NCBI Taxonomy" id="4170"/>
    <lineage>
        <taxon>Eukaryota</taxon>
        <taxon>Viridiplantae</taxon>
        <taxon>Streptophyta</taxon>
        <taxon>Embryophyta</taxon>
        <taxon>Tracheophyta</taxon>
        <taxon>Spermatophyta</taxon>
        <taxon>Magnoliopsida</taxon>
        <taxon>eudicotyledons</taxon>
        <taxon>Gunneridae</taxon>
        <taxon>Pentapetalae</taxon>
        <taxon>asterids</taxon>
        <taxon>lamiids</taxon>
        <taxon>Lamiales</taxon>
        <taxon>Orobanchaceae</taxon>
        <taxon>Buchnereae</taxon>
        <taxon>Striga</taxon>
    </lineage>
</organism>
<keyword evidence="1" id="KW-0732">Signal</keyword>
<dbReference type="OrthoDB" id="2016588at2759"/>
<name>A0A5A7PGR7_STRAF</name>
<dbReference type="PANTHER" id="PTHR47364:SF2">
    <property type="entry name" value="CYSTEINE PROTEINASE INHIBITOR 5"/>
    <property type="match status" value="1"/>
</dbReference>
<evidence type="ECO:0000313" key="3">
    <source>
        <dbReference type="Proteomes" id="UP000325081"/>
    </source>
</evidence>
<sequence length="128" mass="14408">MTRFMLIFLSTMLVLLGPNEATSMTGGWRPVNNLKDPVLVGVAKRALTQHNEDANTTLSLVGVIKGEQHKEYIKDMTTSYRLILSVNNGRIFGADVSDEFIKLPTKHHVTRINSFVEIFDHQGYTTFP</sequence>
<protein>
    <submittedName>
        <fullName evidence="2">Cysteine proteinase inhibitor 5</fullName>
    </submittedName>
</protein>
<dbReference type="InterPro" id="IPR046350">
    <property type="entry name" value="Cystatin_sf"/>
</dbReference>
<evidence type="ECO:0000256" key="1">
    <source>
        <dbReference type="SAM" id="SignalP"/>
    </source>
</evidence>
<evidence type="ECO:0000313" key="2">
    <source>
        <dbReference type="EMBL" id="GER31786.1"/>
    </source>
</evidence>
<accession>A0A5A7PGR7</accession>
<gene>
    <name evidence="2" type="ORF">STAS_07817</name>
</gene>
<dbReference type="Proteomes" id="UP000325081">
    <property type="component" value="Unassembled WGS sequence"/>
</dbReference>
<dbReference type="AlphaFoldDB" id="A0A5A7PGR7"/>
<keyword evidence="3" id="KW-1185">Reference proteome</keyword>
<feature type="signal peptide" evidence="1">
    <location>
        <begin position="1"/>
        <end position="21"/>
    </location>
</feature>
<proteinExistence type="predicted"/>
<dbReference type="Gene3D" id="3.10.450.10">
    <property type="match status" value="1"/>
</dbReference>
<dbReference type="SUPFAM" id="SSF54403">
    <property type="entry name" value="Cystatin/monellin"/>
    <property type="match status" value="1"/>
</dbReference>
<comment type="caution">
    <text evidence="2">The sequence shown here is derived from an EMBL/GenBank/DDBJ whole genome shotgun (WGS) entry which is preliminary data.</text>
</comment>
<reference evidence="3" key="1">
    <citation type="journal article" date="2019" name="Curr. Biol.">
        <title>Genome Sequence of Striga asiatica Provides Insight into the Evolution of Plant Parasitism.</title>
        <authorList>
            <person name="Yoshida S."/>
            <person name="Kim S."/>
            <person name="Wafula E.K."/>
            <person name="Tanskanen J."/>
            <person name="Kim Y.M."/>
            <person name="Honaas L."/>
            <person name="Yang Z."/>
            <person name="Spallek T."/>
            <person name="Conn C.E."/>
            <person name="Ichihashi Y."/>
            <person name="Cheong K."/>
            <person name="Cui S."/>
            <person name="Der J.P."/>
            <person name="Gundlach H."/>
            <person name="Jiao Y."/>
            <person name="Hori C."/>
            <person name="Ishida J.K."/>
            <person name="Kasahara H."/>
            <person name="Kiba T."/>
            <person name="Kim M.S."/>
            <person name="Koo N."/>
            <person name="Laohavisit A."/>
            <person name="Lee Y.H."/>
            <person name="Lumba S."/>
            <person name="McCourt P."/>
            <person name="Mortimer J.C."/>
            <person name="Mutuku J.M."/>
            <person name="Nomura T."/>
            <person name="Sasaki-Sekimoto Y."/>
            <person name="Seto Y."/>
            <person name="Wang Y."/>
            <person name="Wakatake T."/>
            <person name="Sakakibara H."/>
            <person name="Demura T."/>
            <person name="Yamaguchi S."/>
            <person name="Yoneyama K."/>
            <person name="Manabe R.I."/>
            <person name="Nelson D.C."/>
            <person name="Schulman A.H."/>
            <person name="Timko M.P."/>
            <person name="dePamphilis C.W."/>
            <person name="Choi D."/>
            <person name="Shirasu K."/>
        </authorList>
    </citation>
    <scope>NUCLEOTIDE SEQUENCE [LARGE SCALE GENOMIC DNA]</scope>
    <source>
        <strain evidence="3">cv. UVA1</strain>
    </source>
</reference>
<dbReference type="PANTHER" id="PTHR47364">
    <property type="entry name" value="CYSTEINE PROTEINASE INHIBITOR 5"/>
    <property type="match status" value="1"/>
</dbReference>
<dbReference type="EMBL" id="BKCP01004516">
    <property type="protein sequence ID" value="GER31786.1"/>
    <property type="molecule type" value="Genomic_DNA"/>
</dbReference>